<organism evidence="4 5">
    <name type="scientific">Phocaeicola barnesiae</name>
    <dbReference type="NCBI Taxonomy" id="376804"/>
    <lineage>
        <taxon>Bacteria</taxon>
        <taxon>Pseudomonadati</taxon>
        <taxon>Bacteroidota</taxon>
        <taxon>Bacteroidia</taxon>
        <taxon>Bacteroidales</taxon>
        <taxon>Bacteroidaceae</taxon>
        <taxon>Phocaeicola</taxon>
    </lineage>
</organism>
<keyword evidence="2" id="KW-0812">Transmembrane</keyword>
<feature type="region of interest" description="Disordered" evidence="1">
    <location>
        <begin position="115"/>
        <end position="205"/>
    </location>
</feature>
<keyword evidence="2" id="KW-1133">Transmembrane helix</keyword>
<dbReference type="RefSeq" id="WP_258335354.1">
    <property type="nucleotide sequence ID" value="NZ_JANRHJ010000002.1"/>
</dbReference>
<reference evidence="4 5" key="1">
    <citation type="submission" date="2022-08" db="EMBL/GenBank/DDBJ databases">
        <authorList>
            <person name="Zeman M."/>
            <person name="Kubasova T."/>
        </authorList>
    </citation>
    <scope>NUCLEOTIDE SEQUENCE [LARGE SCALE GENOMIC DNA]</scope>
    <source>
        <strain evidence="4 5">ET62</strain>
    </source>
</reference>
<evidence type="ECO:0000313" key="4">
    <source>
        <dbReference type="EMBL" id="MCR8872954.1"/>
    </source>
</evidence>
<feature type="compositionally biased region" description="Basic and acidic residues" evidence="1">
    <location>
        <begin position="150"/>
        <end position="199"/>
    </location>
</feature>
<feature type="transmembrane region" description="Helical" evidence="2">
    <location>
        <begin position="86"/>
        <end position="108"/>
    </location>
</feature>
<name>A0AAW5N8E5_9BACT</name>
<comment type="caution">
    <text evidence="4">The sequence shown here is derived from an EMBL/GenBank/DDBJ whole genome shotgun (WGS) entry which is preliminary data.</text>
</comment>
<dbReference type="InterPro" id="IPR008984">
    <property type="entry name" value="SMAD_FHA_dom_sf"/>
</dbReference>
<evidence type="ECO:0000313" key="5">
    <source>
        <dbReference type="Proteomes" id="UP001204579"/>
    </source>
</evidence>
<keyword evidence="2" id="KW-0472">Membrane</keyword>
<evidence type="ECO:0000256" key="1">
    <source>
        <dbReference type="SAM" id="MobiDB-lite"/>
    </source>
</evidence>
<dbReference type="CDD" id="cd00060">
    <property type="entry name" value="FHA"/>
    <property type="match status" value="1"/>
</dbReference>
<evidence type="ECO:0000256" key="2">
    <source>
        <dbReference type="SAM" id="Phobius"/>
    </source>
</evidence>
<keyword evidence="5" id="KW-1185">Reference proteome</keyword>
<dbReference type="SUPFAM" id="SSF49879">
    <property type="entry name" value="SMAD/FHA domain"/>
    <property type="match status" value="1"/>
</dbReference>
<proteinExistence type="predicted"/>
<dbReference type="Pfam" id="PF00498">
    <property type="entry name" value="FHA"/>
    <property type="match status" value="1"/>
</dbReference>
<evidence type="ECO:0000259" key="3">
    <source>
        <dbReference type="PROSITE" id="PS50006"/>
    </source>
</evidence>
<accession>A0AAW5N8E5</accession>
<dbReference type="EMBL" id="JANRHJ010000002">
    <property type="protein sequence ID" value="MCR8872954.1"/>
    <property type="molecule type" value="Genomic_DNA"/>
</dbReference>
<dbReference type="PANTHER" id="PTHR23308">
    <property type="entry name" value="NUCLEAR INHIBITOR OF PROTEIN PHOSPHATASE-1"/>
    <property type="match status" value="1"/>
</dbReference>
<dbReference type="PROSITE" id="PS50006">
    <property type="entry name" value="FHA_DOMAIN"/>
    <property type="match status" value="1"/>
</dbReference>
<dbReference type="InterPro" id="IPR000253">
    <property type="entry name" value="FHA_dom"/>
</dbReference>
<dbReference type="InterPro" id="IPR050923">
    <property type="entry name" value="Cell_Proc_Reg/RNA_Proc"/>
</dbReference>
<dbReference type="Proteomes" id="UP001204579">
    <property type="component" value="Unassembled WGS sequence"/>
</dbReference>
<dbReference type="SMART" id="SM00240">
    <property type="entry name" value="FHA"/>
    <property type="match status" value="1"/>
</dbReference>
<dbReference type="Gene3D" id="2.60.200.20">
    <property type="match status" value="1"/>
</dbReference>
<feature type="compositionally biased region" description="Basic and acidic residues" evidence="1">
    <location>
        <begin position="115"/>
        <end position="127"/>
    </location>
</feature>
<sequence>MKVISIGRDEDCTIVFQDNVISRRHAILKIHATGKMEIVDMGQNGTFVNGVKLSPNTPYPVSRKDVVSFAHVRQLDWSLVPNQFKYYWYILIVCVLAVIITGVGILLSHMGRETDEEKLPRLDDKSANEVTVPVKEETKEKTDDPTGGDKSIEMDGKDKVIPPGFFREKKEKEKGKEKKKPEKDGKKNPQDSKEKENDNNNHIIM</sequence>
<protein>
    <submittedName>
        <fullName evidence="4">FHA domain-containing protein</fullName>
    </submittedName>
</protein>
<feature type="compositionally biased region" description="Basic and acidic residues" evidence="1">
    <location>
        <begin position="134"/>
        <end position="144"/>
    </location>
</feature>
<gene>
    <name evidence="4" type="ORF">NW209_02770</name>
</gene>
<feature type="domain" description="FHA" evidence="3">
    <location>
        <begin position="4"/>
        <end position="53"/>
    </location>
</feature>
<dbReference type="AlphaFoldDB" id="A0AAW5N8E5"/>